<gene>
    <name evidence="1" type="ORF">CUNI_LOCUS22150</name>
</gene>
<dbReference type="Proteomes" id="UP000678393">
    <property type="component" value="Unassembled WGS sequence"/>
</dbReference>
<evidence type="ECO:0000313" key="2">
    <source>
        <dbReference type="Proteomes" id="UP000678393"/>
    </source>
</evidence>
<dbReference type="EMBL" id="CAJHNH020008546">
    <property type="protein sequence ID" value="CAG5136592.1"/>
    <property type="molecule type" value="Genomic_DNA"/>
</dbReference>
<accession>A0A8S4A984</accession>
<feature type="non-terminal residue" evidence="1">
    <location>
        <position position="65"/>
    </location>
</feature>
<dbReference type="PANTHER" id="PTHR48465:SF1">
    <property type="entry name" value="PROTEIN SSUH2 HOMOLOG"/>
    <property type="match status" value="1"/>
</dbReference>
<dbReference type="InterPro" id="IPR052789">
    <property type="entry name" value="SSUH2_homolog"/>
</dbReference>
<reference evidence="1" key="1">
    <citation type="submission" date="2021-04" db="EMBL/GenBank/DDBJ databases">
        <authorList>
            <consortium name="Molecular Ecology Group"/>
        </authorList>
    </citation>
    <scope>NUCLEOTIDE SEQUENCE</scope>
</reference>
<feature type="non-terminal residue" evidence="1">
    <location>
        <position position="1"/>
    </location>
</feature>
<dbReference type="OrthoDB" id="3355217at2759"/>
<comment type="caution">
    <text evidence="1">The sequence shown here is derived from an EMBL/GenBank/DDBJ whole genome shotgun (WGS) entry which is preliminary data.</text>
</comment>
<proteinExistence type="predicted"/>
<evidence type="ECO:0000313" key="1">
    <source>
        <dbReference type="EMBL" id="CAG5136592.1"/>
    </source>
</evidence>
<keyword evidence="2" id="KW-1185">Reference proteome</keyword>
<sequence>CTFCGGSGQVMCSKCQGRGNLRWFIMLTVQWTNHLDDHIVERTALPDELIRTVRGQTAFEETSPR</sequence>
<organism evidence="1 2">
    <name type="scientific">Candidula unifasciata</name>
    <dbReference type="NCBI Taxonomy" id="100452"/>
    <lineage>
        <taxon>Eukaryota</taxon>
        <taxon>Metazoa</taxon>
        <taxon>Spiralia</taxon>
        <taxon>Lophotrochozoa</taxon>
        <taxon>Mollusca</taxon>
        <taxon>Gastropoda</taxon>
        <taxon>Heterobranchia</taxon>
        <taxon>Euthyneura</taxon>
        <taxon>Panpulmonata</taxon>
        <taxon>Eupulmonata</taxon>
        <taxon>Stylommatophora</taxon>
        <taxon>Helicina</taxon>
        <taxon>Helicoidea</taxon>
        <taxon>Geomitridae</taxon>
        <taxon>Candidula</taxon>
    </lineage>
</organism>
<protein>
    <submittedName>
        <fullName evidence="1">Uncharacterized protein</fullName>
    </submittedName>
</protein>
<dbReference type="AlphaFoldDB" id="A0A8S4A984"/>
<name>A0A8S4A984_9EUPU</name>
<dbReference type="PANTHER" id="PTHR48465">
    <property type="entry name" value="PROTEIN SSUH2 HOMOLOG"/>
    <property type="match status" value="1"/>
</dbReference>